<dbReference type="Pfam" id="PF12833">
    <property type="entry name" value="HTH_18"/>
    <property type="match status" value="1"/>
</dbReference>
<sequence length="297" mass="34548">MNTIGEGARVKGDFEVSISKIVTPFSFLKSHTHDYYEIYYLMSGRRRLYIGNQCYSLKKGSLAFIPKNVPHKTMTASPPEHERLVIYFHDAYIDSAVKEQPDLLLPFSGQKPVLELNQQEQAFVENLLLQMINEYSDKDRRGRALYFKSLLTQLLLFAGRKQPDGSGEEIKPVNPSIREIVQHCNDHFREPMTLGQIAGQFFLSPSYVSRLLKKYTGHSFPEYLNTLRIRESQRLLRETGLKMIEIAEQVGYLNITHFNKNFKLITGMSPLQYKKMAQNMEHVTLKHKPEFLEKHRF</sequence>
<dbReference type="InterPro" id="IPR018060">
    <property type="entry name" value="HTH_AraC"/>
</dbReference>
<dbReference type="Gene3D" id="2.60.120.10">
    <property type="entry name" value="Jelly Rolls"/>
    <property type="match status" value="1"/>
</dbReference>
<dbReference type="InterPro" id="IPR018062">
    <property type="entry name" value="HTH_AraC-typ_CS"/>
</dbReference>
<organism evidence="5 6">
    <name type="scientific">Paenibacillus mucilaginosus (strain KNP414)</name>
    <dbReference type="NCBI Taxonomy" id="1036673"/>
    <lineage>
        <taxon>Bacteria</taxon>
        <taxon>Bacillati</taxon>
        <taxon>Bacillota</taxon>
        <taxon>Bacilli</taxon>
        <taxon>Bacillales</taxon>
        <taxon>Paenibacillaceae</taxon>
        <taxon>Paenibacillus</taxon>
    </lineage>
</organism>
<dbReference type="PROSITE" id="PS01124">
    <property type="entry name" value="HTH_ARAC_FAMILY_2"/>
    <property type="match status" value="1"/>
</dbReference>
<dbReference type="InterPro" id="IPR003313">
    <property type="entry name" value="AraC-bd"/>
</dbReference>
<dbReference type="InterPro" id="IPR014710">
    <property type="entry name" value="RmlC-like_jellyroll"/>
</dbReference>
<evidence type="ECO:0000313" key="6">
    <source>
        <dbReference type="Proteomes" id="UP000006620"/>
    </source>
</evidence>
<keyword evidence="1" id="KW-0805">Transcription regulation</keyword>
<dbReference type="GO" id="GO:0003700">
    <property type="term" value="F:DNA-binding transcription factor activity"/>
    <property type="evidence" value="ECO:0007669"/>
    <property type="project" value="InterPro"/>
</dbReference>
<dbReference type="PATRIC" id="fig|1036673.3.peg.4252"/>
<dbReference type="SMART" id="SM00342">
    <property type="entry name" value="HTH_ARAC"/>
    <property type="match status" value="1"/>
</dbReference>
<reference evidence="6" key="1">
    <citation type="submission" date="2011-06" db="EMBL/GenBank/DDBJ databases">
        <title>Complete genome sequence of Paenibacillus mucilaginosus KNP414.</title>
        <authorList>
            <person name="Wang J."/>
            <person name="Hu S."/>
            <person name="Hu X."/>
            <person name="Zhang B."/>
            <person name="Dong D."/>
            <person name="Zhang S."/>
            <person name="Zhao K."/>
            <person name="Wu D."/>
        </authorList>
    </citation>
    <scope>NUCLEOTIDE SEQUENCE [LARGE SCALE GENOMIC DNA]</scope>
    <source>
        <strain evidence="6">KNP414</strain>
    </source>
</reference>
<dbReference type="PANTHER" id="PTHR43280:SF28">
    <property type="entry name" value="HTH-TYPE TRANSCRIPTIONAL ACTIVATOR RHAS"/>
    <property type="match status" value="1"/>
</dbReference>
<reference evidence="5 6" key="2">
    <citation type="journal article" date="2013" name="Genome Announc.">
        <title>Genome Sequence of Growth-Improving Paenibacillus mucilaginosus Strain KNP414.</title>
        <authorList>
            <person name="Lu J.J."/>
            <person name="Wang J.F."/>
            <person name="Hu X.F."/>
        </authorList>
    </citation>
    <scope>NUCLEOTIDE SEQUENCE [LARGE SCALE GENOMIC DNA]</scope>
    <source>
        <strain evidence="5 6">KNP414</strain>
    </source>
</reference>
<evidence type="ECO:0000256" key="1">
    <source>
        <dbReference type="ARBA" id="ARBA00023015"/>
    </source>
</evidence>
<dbReference type="SUPFAM" id="SSF51215">
    <property type="entry name" value="Regulatory protein AraC"/>
    <property type="match status" value="1"/>
</dbReference>
<keyword evidence="3" id="KW-0804">Transcription</keyword>
<dbReference type="EMBL" id="CP002869">
    <property type="protein sequence ID" value="AEI43153.1"/>
    <property type="molecule type" value="Genomic_DNA"/>
</dbReference>
<dbReference type="KEGG" id="pms:KNP414_04623"/>
<dbReference type="InterPro" id="IPR009057">
    <property type="entry name" value="Homeodomain-like_sf"/>
</dbReference>
<evidence type="ECO:0000256" key="2">
    <source>
        <dbReference type="ARBA" id="ARBA00023125"/>
    </source>
</evidence>
<dbReference type="GO" id="GO:0043565">
    <property type="term" value="F:sequence-specific DNA binding"/>
    <property type="evidence" value="ECO:0007669"/>
    <property type="project" value="InterPro"/>
</dbReference>
<accession>F8FDV3</accession>
<dbReference type="HOGENOM" id="CLU_000445_88_3_9"/>
<dbReference type="AlphaFoldDB" id="F8FDV3"/>
<dbReference type="PANTHER" id="PTHR43280">
    <property type="entry name" value="ARAC-FAMILY TRANSCRIPTIONAL REGULATOR"/>
    <property type="match status" value="1"/>
</dbReference>
<protein>
    <submittedName>
        <fullName evidence="5">Transcriptional regulator, AraC family</fullName>
    </submittedName>
</protein>
<evidence type="ECO:0000259" key="4">
    <source>
        <dbReference type="PROSITE" id="PS01124"/>
    </source>
</evidence>
<gene>
    <name evidence="5" type="ordered locus">KNP414_04623</name>
</gene>
<dbReference type="PROSITE" id="PS00041">
    <property type="entry name" value="HTH_ARAC_FAMILY_1"/>
    <property type="match status" value="1"/>
</dbReference>
<dbReference type="Gene3D" id="1.10.10.60">
    <property type="entry name" value="Homeodomain-like"/>
    <property type="match status" value="2"/>
</dbReference>
<evidence type="ECO:0000256" key="3">
    <source>
        <dbReference type="ARBA" id="ARBA00023163"/>
    </source>
</evidence>
<keyword evidence="2" id="KW-0238">DNA-binding</keyword>
<dbReference type="SUPFAM" id="SSF46689">
    <property type="entry name" value="Homeodomain-like"/>
    <property type="match status" value="2"/>
</dbReference>
<evidence type="ECO:0000313" key="5">
    <source>
        <dbReference type="EMBL" id="AEI43153.1"/>
    </source>
</evidence>
<dbReference type="InterPro" id="IPR037923">
    <property type="entry name" value="HTH-like"/>
</dbReference>
<dbReference type="Proteomes" id="UP000006620">
    <property type="component" value="Chromosome"/>
</dbReference>
<proteinExistence type="predicted"/>
<feature type="domain" description="HTH araC/xylS-type" evidence="4">
    <location>
        <begin position="178"/>
        <end position="276"/>
    </location>
</feature>
<dbReference type="Pfam" id="PF02311">
    <property type="entry name" value="AraC_binding"/>
    <property type="match status" value="1"/>
</dbReference>
<name>F8FDV3_PAEMK</name>